<dbReference type="AlphaFoldDB" id="A0A0F8ZB20"/>
<comment type="caution">
    <text evidence="1">The sequence shown here is derived from an EMBL/GenBank/DDBJ whole genome shotgun (WGS) entry which is preliminary data.</text>
</comment>
<evidence type="ECO:0000313" key="1">
    <source>
        <dbReference type="EMBL" id="KKK90923.1"/>
    </source>
</evidence>
<reference evidence="1" key="1">
    <citation type="journal article" date="2015" name="Nature">
        <title>Complex archaea that bridge the gap between prokaryotes and eukaryotes.</title>
        <authorList>
            <person name="Spang A."/>
            <person name="Saw J.H."/>
            <person name="Jorgensen S.L."/>
            <person name="Zaremba-Niedzwiedzka K."/>
            <person name="Martijn J."/>
            <person name="Lind A.E."/>
            <person name="van Eijk R."/>
            <person name="Schleper C."/>
            <person name="Guy L."/>
            <person name="Ettema T.J."/>
        </authorList>
    </citation>
    <scope>NUCLEOTIDE SEQUENCE</scope>
</reference>
<accession>A0A0F8ZB20</accession>
<proteinExistence type="predicted"/>
<dbReference type="SUPFAM" id="SSF56935">
    <property type="entry name" value="Porins"/>
    <property type="match status" value="1"/>
</dbReference>
<dbReference type="EMBL" id="LAZR01048883">
    <property type="protein sequence ID" value="KKK90923.1"/>
    <property type="molecule type" value="Genomic_DNA"/>
</dbReference>
<evidence type="ECO:0008006" key="2">
    <source>
        <dbReference type="Google" id="ProtNLM"/>
    </source>
</evidence>
<protein>
    <recommendedName>
        <fullName evidence="2">TonB-dependent receptor-like beta-barrel domain-containing protein</fullName>
    </recommendedName>
</protein>
<name>A0A0F8ZB20_9ZZZZ</name>
<feature type="non-terminal residue" evidence="1">
    <location>
        <position position="1"/>
    </location>
</feature>
<gene>
    <name evidence="1" type="ORF">LCGC14_2718120</name>
</gene>
<organism evidence="1">
    <name type="scientific">marine sediment metagenome</name>
    <dbReference type="NCBI Taxonomy" id="412755"/>
    <lineage>
        <taxon>unclassified sequences</taxon>
        <taxon>metagenomes</taxon>
        <taxon>ecological metagenomes</taxon>
    </lineage>
</organism>
<sequence>GSFLDNGYSAMMHSGNYGSSYNPDILNAWRQPGDITDVPRLENGNADLVQTQSSRFLTDASFWTLKNVNLGYSFDGNAVEKLGLSNLRVSLTGENLFLKSKRTGLNPQFELGGTPNGNSFNPSRIISVGLNVGF</sequence>